<dbReference type="PROSITE" id="PS51900">
    <property type="entry name" value="CB"/>
    <property type="match status" value="1"/>
</dbReference>
<dbReference type="OrthoDB" id="2361793at2759"/>
<name>A0A9N9GXD3_9GLOM</name>
<evidence type="ECO:0000259" key="3">
    <source>
        <dbReference type="PROSITE" id="PS51898"/>
    </source>
</evidence>
<dbReference type="GO" id="GO:0015074">
    <property type="term" value="P:DNA integration"/>
    <property type="evidence" value="ECO:0007669"/>
    <property type="project" value="InterPro"/>
</dbReference>
<feature type="domain" description="Core-binding (CB)" evidence="4">
    <location>
        <begin position="1"/>
        <end position="72"/>
    </location>
</feature>
<dbReference type="InterPro" id="IPR013762">
    <property type="entry name" value="Integrase-like_cat_sf"/>
</dbReference>
<dbReference type="SUPFAM" id="SSF56349">
    <property type="entry name" value="DNA breaking-rejoining enzymes"/>
    <property type="match status" value="1"/>
</dbReference>
<dbReference type="InterPro" id="IPR011010">
    <property type="entry name" value="DNA_brk_join_enz"/>
</dbReference>
<evidence type="ECO:0000313" key="6">
    <source>
        <dbReference type="Proteomes" id="UP000789831"/>
    </source>
</evidence>
<dbReference type="GO" id="GO:0006310">
    <property type="term" value="P:DNA recombination"/>
    <property type="evidence" value="ECO:0007669"/>
    <property type="project" value="UniProtKB-KW"/>
</dbReference>
<keyword evidence="6" id="KW-1185">Reference proteome</keyword>
<dbReference type="EMBL" id="CAJVPL010003407">
    <property type="protein sequence ID" value="CAG8632013.1"/>
    <property type="molecule type" value="Genomic_DNA"/>
</dbReference>
<evidence type="ECO:0000259" key="4">
    <source>
        <dbReference type="PROSITE" id="PS51900"/>
    </source>
</evidence>
<proteinExistence type="predicted"/>
<protein>
    <submittedName>
        <fullName evidence="5">2198_t:CDS:1</fullName>
    </submittedName>
</protein>
<dbReference type="InterPro" id="IPR004107">
    <property type="entry name" value="Integrase_SAM-like_N"/>
</dbReference>
<dbReference type="Proteomes" id="UP000789831">
    <property type="component" value="Unassembled WGS sequence"/>
</dbReference>
<dbReference type="AlphaFoldDB" id="A0A9N9GXD3"/>
<evidence type="ECO:0000313" key="5">
    <source>
        <dbReference type="EMBL" id="CAG8632013.1"/>
    </source>
</evidence>
<comment type="caution">
    <text evidence="5">The sequence shown here is derived from an EMBL/GenBank/DDBJ whole genome shotgun (WGS) entry which is preliminary data.</text>
</comment>
<keyword evidence="2" id="KW-0233">DNA recombination</keyword>
<feature type="domain" description="Tyr recombinase" evidence="3">
    <location>
        <begin position="1"/>
        <end position="145"/>
    </location>
</feature>
<evidence type="ECO:0000256" key="1">
    <source>
        <dbReference type="ARBA" id="ARBA00023125"/>
    </source>
</evidence>
<dbReference type="GO" id="GO:0003677">
    <property type="term" value="F:DNA binding"/>
    <property type="evidence" value="ECO:0007669"/>
    <property type="project" value="UniProtKB-KW"/>
</dbReference>
<accession>A0A9N9GXD3</accession>
<organism evidence="5 6">
    <name type="scientific">Ambispora gerdemannii</name>
    <dbReference type="NCBI Taxonomy" id="144530"/>
    <lineage>
        <taxon>Eukaryota</taxon>
        <taxon>Fungi</taxon>
        <taxon>Fungi incertae sedis</taxon>
        <taxon>Mucoromycota</taxon>
        <taxon>Glomeromycotina</taxon>
        <taxon>Glomeromycetes</taxon>
        <taxon>Archaeosporales</taxon>
        <taxon>Ambisporaceae</taxon>
        <taxon>Ambispora</taxon>
    </lineage>
</organism>
<gene>
    <name evidence="5" type="ORF">AGERDE_LOCUS10569</name>
</gene>
<dbReference type="Gene3D" id="1.10.443.10">
    <property type="entry name" value="Intergrase catalytic core"/>
    <property type="match status" value="1"/>
</dbReference>
<evidence type="ECO:0000256" key="2">
    <source>
        <dbReference type="ARBA" id="ARBA00023172"/>
    </source>
</evidence>
<dbReference type="Pfam" id="PF02899">
    <property type="entry name" value="Phage_int_SAM_1"/>
    <property type="match status" value="1"/>
</dbReference>
<dbReference type="Pfam" id="PF00589">
    <property type="entry name" value="Phage_integrase"/>
    <property type="match status" value="1"/>
</dbReference>
<sequence length="167" mass="19360">MNNNLTPYTEYLQDKNLSPHTIRLYLHTLEKFSQQLTTSTIKDYFQQNKKNYDPGTLKVKKSAFNAYIKFQKLEIDIPIDKIIPAKSTAKGIRGNPMKAERSFATHLRKNKAQLETIQTLLGHSSVQTTEKYIQYDRETLYADYSRLWKTPETSITQPVICSHEEAA</sequence>
<dbReference type="InterPro" id="IPR044068">
    <property type="entry name" value="CB"/>
</dbReference>
<reference evidence="5" key="1">
    <citation type="submission" date="2021-06" db="EMBL/GenBank/DDBJ databases">
        <authorList>
            <person name="Kallberg Y."/>
            <person name="Tangrot J."/>
            <person name="Rosling A."/>
        </authorList>
    </citation>
    <scope>NUCLEOTIDE SEQUENCE</scope>
    <source>
        <strain evidence="5">MT106</strain>
    </source>
</reference>
<keyword evidence="1" id="KW-0238">DNA-binding</keyword>
<dbReference type="PROSITE" id="PS51898">
    <property type="entry name" value="TYR_RECOMBINASE"/>
    <property type="match status" value="1"/>
</dbReference>
<dbReference type="InterPro" id="IPR002104">
    <property type="entry name" value="Integrase_catalytic"/>
</dbReference>